<feature type="compositionally biased region" description="Gly residues" evidence="5">
    <location>
        <begin position="290"/>
        <end position="300"/>
    </location>
</feature>
<dbReference type="Proteomes" id="UP000800041">
    <property type="component" value="Unassembled WGS sequence"/>
</dbReference>
<feature type="transmembrane region" description="Helical" evidence="6">
    <location>
        <begin position="46"/>
        <end position="67"/>
    </location>
</feature>
<evidence type="ECO:0000313" key="8">
    <source>
        <dbReference type="EMBL" id="KAF1983423.1"/>
    </source>
</evidence>
<organism evidence="8 9">
    <name type="scientific">Aulographum hederae CBS 113979</name>
    <dbReference type="NCBI Taxonomy" id="1176131"/>
    <lineage>
        <taxon>Eukaryota</taxon>
        <taxon>Fungi</taxon>
        <taxon>Dikarya</taxon>
        <taxon>Ascomycota</taxon>
        <taxon>Pezizomycotina</taxon>
        <taxon>Dothideomycetes</taxon>
        <taxon>Pleosporomycetidae</taxon>
        <taxon>Aulographales</taxon>
        <taxon>Aulographaceae</taxon>
    </lineage>
</organism>
<dbReference type="EMBL" id="ML977175">
    <property type="protein sequence ID" value="KAF1983423.1"/>
    <property type="molecule type" value="Genomic_DNA"/>
</dbReference>
<proteinExistence type="predicted"/>
<accession>A0A6G1GR43</accession>
<dbReference type="InterPro" id="IPR008253">
    <property type="entry name" value="Marvel"/>
</dbReference>
<dbReference type="Pfam" id="PF01284">
    <property type="entry name" value="MARVEL"/>
    <property type="match status" value="1"/>
</dbReference>
<reference evidence="8" key="1">
    <citation type="journal article" date="2020" name="Stud. Mycol.">
        <title>101 Dothideomycetes genomes: a test case for predicting lifestyles and emergence of pathogens.</title>
        <authorList>
            <person name="Haridas S."/>
            <person name="Albert R."/>
            <person name="Binder M."/>
            <person name="Bloem J."/>
            <person name="Labutti K."/>
            <person name="Salamov A."/>
            <person name="Andreopoulos B."/>
            <person name="Baker S."/>
            <person name="Barry K."/>
            <person name="Bills G."/>
            <person name="Bluhm B."/>
            <person name="Cannon C."/>
            <person name="Castanera R."/>
            <person name="Culley D."/>
            <person name="Daum C."/>
            <person name="Ezra D."/>
            <person name="Gonzalez J."/>
            <person name="Henrissat B."/>
            <person name="Kuo A."/>
            <person name="Liang C."/>
            <person name="Lipzen A."/>
            <person name="Lutzoni F."/>
            <person name="Magnuson J."/>
            <person name="Mondo S."/>
            <person name="Nolan M."/>
            <person name="Ohm R."/>
            <person name="Pangilinan J."/>
            <person name="Park H.-J."/>
            <person name="Ramirez L."/>
            <person name="Alfaro M."/>
            <person name="Sun H."/>
            <person name="Tritt A."/>
            <person name="Yoshinaga Y."/>
            <person name="Zwiers L.-H."/>
            <person name="Turgeon B."/>
            <person name="Goodwin S."/>
            <person name="Spatafora J."/>
            <person name="Crous P."/>
            <person name="Grigoriev I."/>
        </authorList>
    </citation>
    <scope>NUCLEOTIDE SEQUENCE</scope>
    <source>
        <strain evidence="8">CBS 113979</strain>
    </source>
</reference>
<keyword evidence="2 6" id="KW-0812">Transmembrane</keyword>
<feature type="transmembrane region" description="Helical" evidence="6">
    <location>
        <begin position="139"/>
        <end position="160"/>
    </location>
</feature>
<dbReference type="PANTHER" id="PTHR37451">
    <property type="entry name" value="MARVEL DOMAIN"/>
    <property type="match status" value="1"/>
</dbReference>
<dbReference type="PANTHER" id="PTHR37451:SF3">
    <property type="entry name" value="MARVEL DOMAIN-CONTAINING PROTEIN"/>
    <property type="match status" value="1"/>
</dbReference>
<sequence length="300" mass="32713">MRISPKGVQRAKVTAHAIQALCIFIAACLTIAVFTKSGGTDGRSKFFFAMCFLSVPALIYLAMVPLWERSKKFAIPIGILTVDVLYTILWFAAVIAVATWNASGTKKGAEDRKLKASEGNCSTFAYGSASKCNTSKASVGFGFIIFILFAFTTAISVYMLRKRGDLPSEQHPKPFHNPTPSDDPEAGAKGAWSSDTNEIDNPFHGEGDAESDDGTRTERGGNQEEDEYALLNNSAETDDGRHPGRPVSWGNDPREEDLGHARYDPHAETEYRGGNYSAPTVQSADDYDVRGGGGYEDYRR</sequence>
<evidence type="ECO:0000259" key="7">
    <source>
        <dbReference type="Pfam" id="PF01284"/>
    </source>
</evidence>
<keyword evidence="3 6" id="KW-1133">Transmembrane helix</keyword>
<evidence type="ECO:0000256" key="1">
    <source>
        <dbReference type="ARBA" id="ARBA00004141"/>
    </source>
</evidence>
<dbReference type="GO" id="GO:0016020">
    <property type="term" value="C:membrane"/>
    <property type="evidence" value="ECO:0007669"/>
    <property type="project" value="UniProtKB-SubCell"/>
</dbReference>
<feature type="domain" description="MARVEL" evidence="7">
    <location>
        <begin position="21"/>
        <end position="154"/>
    </location>
</feature>
<evidence type="ECO:0000313" key="9">
    <source>
        <dbReference type="Proteomes" id="UP000800041"/>
    </source>
</evidence>
<evidence type="ECO:0000256" key="3">
    <source>
        <dbReference type="ARBA" id="ARBA00022989"/>
    </source>
</evidence>
<comment type="subcellular location">
    <subcellularLocation>
        <location evidence="1">Membrane</location>
        <topology evidence="1">Multi-pass membrane protein</topology>
    </subcellularLocation>
</comment>
<feature type="non-terminal residue" evidence="8">
    <location>
        <position position="300"/>
    </location>
</feature>
<feature type="transmembrane region" description="Helical" evidence="6">
    <location>
        <begin position="12"/>
        <end position="34"/>
    </location>
</feature>
<feature type="compositionally biased region" description="Basic and acidic residues" evidence="5">
    <location>
        <begin position="252"/>
        <end position="271"/>
    </location>
</feature>
<name>A0A6G1GR43_9PEZI</name>
<evidence type="ECO:0000256" key="4">
    <source>
        <dbReference type="ARBA" id="ARBA00023136"/>
    </source>
</evidence>
<dbReference type="PROSITE" id="PS51257">
    <property type="entry name" value="PROKAR_LIPOPROTEIN"/>
    <property type="match status" value="1"/>
</dbReference>
<evidence type="ECO:0000256" key="5">
    <source>
        <dbReference type="SAM" id="MobiDB-lite"/>
    </source>
</evidence>
<feature type="region of interest" description="Disordered" evidence="5">
    <location>
        <begin position="169"/>
        <end position="300"/>
    </location>
</feature>
<gene>
    <name evidence="8" type="ORF">K402DRAFT_306669</name>
</gene>
<evidence type="ECO:0000256" key="6">
    <source>
        <dbReference type="SAM" id="Phobius"/>
    </source>
</evidence>
<evidence type="ECO:0000256" key="2">
    <source>
        <dbReference type="ARBA" id="ARBA00022692"/>
    </source>
</evidence>
<keyword evidence="9" id="KW-1185">Reference proteome</keyword>
<feature type="compositionally biased region" description="Basic and acidic residues" evidence="5">
    <location>
        <begin position="201"/>
        <end position="222"/>
    </location>
</feature>
<dbReference type="AlphaFoldDB" id="A0A6G1GR43"/>
<feature type="transmembrane region" description="Helical" evidence="6">
    <location>
        <begin position="79"/>
        <end position="100"/>
    </location>
</feature>
<keyword evidence="4 6" id="KW-0472">Membrane</keyword>
<protein>
    <recommendedName>
        <fullName evidence="7">MARVEL domain-containing protein</fullName>
    </recommendedName>
</protein>
<dbReference type="OrthoDB" id="5284712at2759"/>